<feature type="transmembrane region" description="Helical" evidence="2">
    <location>
        <begin position="764"/>
        <end position="782"/>
    </location>
</feature>
<feature type="region of interest" description="Disordered" evidence="1">
    <location>
        <begin position="687"/>
        <end position="707"/>
    </location>
</feature>
<dbReference type="EMBL" id="JALLPB020000051">
    <property type="protein sequence ID" value="KAL3822893.1"/>
    <property type="molecule type" value="Genomic_DNA"/>
</dbReference>
<feature type="transmembrane region" description="Helical" evidence="2">
    <location>
        <begin position="936"/>
        <end position="958"/>
    </location>
</feature>
<keyword evidence="2" id="KW-1133">Transmembrane helix</keyword>
<feature type="transmembrane region" description="Helical" evidence="2">
    <location>
        <begin position="625"/>
        <end position="644"/>
    </location>
</feature>
<feature type="transmembrane region" description="Helical" evidence="2">
    <location>
        <begin position="656"/>
        <end position="678"/>
    </location>
</feature>
<dbReference type="InterPro" id="IPR008537">
    <property type="entry name" value="DUF819"/>
</dbReference>
<dbReference type="Proteomes" id="UP001530377">
    <property type="component" value="Unassembled WGS sequence"/>
</dbReference>
<accession>A0ABD3SEE9</accession>
<proteinExistence type="predicted"/>
<feature type="region of interest" description="Disordered" evidence="1">
    <location>
        <begin position="787"/>
        <end position="809"/>
    </location>
</feature>
<feature type="transmembrane region" description="Helical" evidence="2">
    <location>
        <begin position="906"/>
        <end position="924"/>
    </location>
</feature>
<organism evidence="3 4">
    <name type="scientific">Cyclostephanos tholiformis</name>
    <dbReference type="NCBI Taxonomy" id="382380"/>
    <lineage>
        <taxon>Eukaryota</taxon>
        <taxon>Sar</taxon>
        <taxon>Stramenopiles</taxon>
        <taxon>Ochrophyta</taxon>
        <taxon>Bacillariophyta</taxon>
        <taxon>Coscinodiscophyceae</taxon>
        <taxon>Thalassiosirophycidae</taxon>
        <taxon>Stephanodiscales</taxon>
        <taxon>Stephanodiscaceae</taxon>
        <taxon>Cyclostephanos</taxon>
    </lineage>
</organism>
<feature type="compositionally biased region" description="Basic and acidic residues" evidence="1">
    <location>
        <begin position="788"/>
        <end position="798"/>
    </location>
</feature>
<keyword evidence="2" id="KW-0812">Transmembrane</keyword>
<feature type="transmembrane region" description="Helical" evidence="2">
    <location>
        <begin position="846"/>
        <end position="869"/>
    </location>
</feature>
<evidence type="ECO:0000313" key="3">
    <source>
        <dbReference type="EMBL" id="KAL3822893.1"/>
    </source>
</evidence>
<evidence type="ECO:0000256" key="1">
    <source>
        <dbReference type="SAM" id="MobiDB-lite"/>
    </source>
</evidence>
<dbReference type="AlphaFoldDB" id="A0ABD3SEE9"/>
<dbReference type="Pfam" id="PF05684">
    <property type="entry name" value="DUF819"/>
    <property type="match status" value="2"/>
</dbReference>
<evidence type="ECO:0000313" key="4">
    <source>
        <dbReference type="Proteomes" id="UP001530377"/>
    </source>
</evidence>
<evidence type="ECO:0000256" key="2">
    <source>
        <dbReference type="SAM" id="Phobius"/>
    </source>
</evidence>
<feature type="transmembrane region" description="Helical" evidence="2">
    <location>
        <begin position="153"/>
        <end position="172"/>
    </location>
</feature>
<reference evidence="3 4" key="1">
    <citation type="submission" date="2024-10" db="EMBL/GenBank/DDBJ databases">
        <title>Updated reference genomes for cyclostephanoid diatoms.</title>
        <authorList>
            <person name="Roberts W.R."/>
            <person name="Alverson A.J."/>
        </authorList>
    </citation>
    <scope>NUCLEOTIDE SEQUENCE [LARGE SCALE GENOMIC DNA]</scope>
    <source>
        <strain evidence="3 4">AJA228-03</strain>
    </source>
</reference>
<dbReference type="PANTHER" id="PTHR34289:SF8">
    <property type="entry name" value="DUF819 DOMAIN-CONTAINING PROTEIN"/>
    <property type="match status" value="1"/>
</dbReference>
<name>A0ABD3SEE9_9STRA</name>
<keyword evidence="4" id="KW-1185">Reference proteome</keyword>
<feature type="transmembrane region" description="Helical" evidence="2">
    <location>
        <begin position="816"/>
        <end position="834"/>
    </location>
</feature>
<gene>
    <name evidence="3" type="ORF">ACHAXA_010676</name>
</gene>
<feature type="transmembrane region" description="Helical" evidence="2">
    <location>
        <begin position="585"/>
        <end position="605"/>
    </location>
</feature>
<dbReference type="PANTHER" id="PTHR34289">
    <property type="entry name" value="PROTEIN, PUTATIVE (DUF819)-RELATED"/>
    <property type="match status" value="1"/>
</dbReference>
<keyword evidence="2" id="KW-0472">Membrane</keyword>
<sequence length="959" mass="101407">MEGKWGALISFATWTALPAMYGGRISSLILPCAIGNALIAGGAYCAADLACGVGPSSRGGREEGGGGNAASLMGRPFLLGSGIGAIVGYVGPKHAYGPLMEIMYGMDGMSASLGMLLDVPHVAEVCVITGALSGTILHPLLYVPVNGVPGYHWGYLSGTALLAIAAASFYVYRGRADARLPVPEGSYVDPSMRDVVDSILRYDVSSGEVRTYSLHKMEYVGPPDKCEEGRRIASVCRSYITGGSSSDWVKWWGGGSSSEQRRVVFDDRVLAFAYNYWDVDTRARYPERIVNVRDETELRSTQNIAATTDAAVTYILRKNEMSDDADRTATGIASATTDGGNDAMKALAVIHELNSTNDGRKLTPSRIQQFEDVSSAVELLMIMKRSNDGESRDDVLVETLERFVRTRFPELILYSADERYRGMSVESQLQMSHWRGRDLPNAIDRWKPTIVRHRDASLPSVASPASSSIISPSDAWGNIAVLSFAASLAQLLGRTTMIGRLLGAPVTAMALSFALSSVDWIPRRPSLAETTSTSTSTSSWALTTLLPPGGSPASAFLQSTSLTLATPLLLLGTSLRGGAIRRCGSLLASFVIASSGTLAGAIAAFSIPSVRHDLGSSLPYHRDGAIIASALLAKNIGGGINYVAVCSCLGASPESVAAGLCVDNVMALFYFPLISLIASKYGDCDDDDHDSNPGGGDGVDRDDGVGIGGDDTLSPMEALSHAMTLAAVLTALGQFLNSQLRHLPSLIGRAVTGTVDSESSRLNLSLPITTLLAVLFSTYFLSPTKTRSRNENIDDHRKGGGGGNDSNGNIARAGQTLGTSLLYLFFATAGAPGWKLKDSIQTSFPSIASFLVILYGVHGCVLLGTRTLITRAIAASSMGGKDPNNDDNHNDGETSFWEKMAAPQRLLVASSAAIGGPATAAALAKSFRWESLLTPSLIVGNVGYAVATFIGLLFYSVYR</sequence>
<comment type="caution">
    <text evidence="3">The sequence shown here is derived from an EMBL/GenBank/DDBJ whole genome shotgun (WGS) entry which is preliminary data.</text>
</comment>
<feature type="transmembrane region" description="Helical" evidence="2">
    <location>
        <begin position="28"/>
        <end position="51"/>
    </location>
</feature>
<protein>
    <submittedName>
        <fullName evidence="3">Uncharacterized protein</fullName>
    </submittedName>
</protein>